<name>A0A437QXJ1_9PROT</name>
<accession>A0A437QXJ1</accession>
<comment type="caution">
    <text evidence="1">The sequence shown here is derived from an EMBL/GenBank/DDBJ whole genome shotgun (WGS) entry which is preliminary data.</text>
</comment>
<sequence>MRLKNKIKSRDWSNTTRRRFLLLSGAACLALPSHLRAEILTKGSFGGREAYLKRVQGLSGALGAVPRTDPSKRAELRAIATTLSAAVQDLLFNEAQARGGKVAPPASALRAPDSTGSVAVGNGDAVPLSEVPNDWLLLQGGAVQDDVADLVALLEDEGEALSSPAIQALVGSITSAVAAIDRPGS</sequence>
<organism evidence="1 2">
    <name type="scientific">Hwanghaeella grinnelliae</name>
    <dbReference type="NCBI Taxonomy" id="2500179"/>
    <lineage>
        <taxon>Bacteria</taxon>
        <taxon>Pseudomonadati</taxon>
        <taxon>Pseudomonadota</taxon>
        <taxon>Alphaproteobacteria</taxon>
        <taxon>Rhodospirillales</taxon>
        <taxon>Rhodospirillaceae</taxon>
        <taxon>Hwanghaeella</taxon>
    </lineage>
</organism>
<evidence type="ECO:0000313" key="1">
    <source>
        <dbReference type="EMBL" id="RVU39189.1"/>
    </source>
</evidence>
<reference evidence="2" key="1">
    <citation type="submission" date="2019-01" db="EMBL/GenBank/DDBJ databases">
        <title>Gri0909 isolated from a small marine red alga.</title>
        <authorList>
            <person name="Kim J."/>
            <person name="Jeong S.E."/>
            <person name="Jeon C.O."/>
        </authorList>
    </citation>
    <scope>NUCLEOTIDE SEQUENCE [LARGE SCALE GENOMIC DNA]</scope>
    <source>
        <strain evidence="2">Gri0909</strain>
    </source>
</reference>
<dbReference type="RefSeq" id="WP_127764560.1">
    <property type="nucleotide sequence ID" value="NZ_SADE01000001.1"/>
</dbReference>
<gene>
    <name evidence="1" type="ORF">EOI86_08050</name>
</gene>
<protein>
    <submittedName>
        <fullName evidence="1">Uncharacterized protein</fullName>
    </submittedName>
</protein>
<dbReference type="EMBL" id="SADE01000001">
    <property type="protein sequence ID" value="RVU39189.1"/>
    <property type="molecule type" value="Genomic_DNA"/>
</dbReference>
<proteinExistence type="predicted"/>
<keyword evidence="2" id="KW-1185">Reference proteome</keyword>
<evidence type="ECO:0000313" key="2">
    <source>
        <dbReference type="Proteomes" id="UP000287447"/>
    </source>
</evidence>
<dbReference type="Proteomes" id="UP000287447">
    <property type="component" value="Unassembled WGS sequence"/>
</dbReference>
<dbReference type="AlphaFoldDB" id="A0A437QXJ1"/>